<dbReference type="InterPro" id="IPR009081">
    <property type="entry name" value="PP-bd_ACP"/>
</dbReference>
<organism evidence="15 16">
    <name type="scientific">Colletotrichum liriopes</name>
    <dbReference type="NCBI Taxonomy" id="708192"/>
    <lineage>
        <taxon>Eukaryota</taxon>
        <taxon>Fungi</taxon>
        <taxon>Dikarya</taxon>
        <taxon>Ascomycota</taxon>
        <taxon>Pezizomycotina</taxon>
        <taxon>Sordariomycetes</taxon>
        <taxon>Hypocreomycetidae</taxon>
        <taxon>Glomerellales</taxon>
        <taxon>Glomerellaceae</taxon>
        <taxon>Colletotrichum</taxon>
        <taxon>Colletotrichum spaethianum species complex</taxon>
    </lineage>
</organism>
<evidence type="ECO:0000256" key="3">
    <source>
        <dbReference type="ARBA" id="ARBA00022598"/>
    </source>
</evidence>
<dbReference type="InterPro" id="IPR016039">
    <property type="entry name" value="Thiolase-like"/>
</dbReference>
<keyword evidence="6" id="KW-0677">Repeat</keyword>
<dbReference type="InterPro" id="IPR018201">
    <property type="entry name" value="Ketoacyl_synth_AS"/>
</dbReference>
<dbReference type="PANTHER" id="PTHR43775">
    <property type="entry name" value="FATTY ACID SYNTHASE"/>
    <property type="match status" value="1"/>
</dbReference>
<dbReference type="InterPro" id="IPR020845">
    <property type="entry name" value="AMP-binding_CS"/>
</dbReference>
<dbReference type="SUPFAM" id="SSF55048">
    <property type="entry name" value="Probable ACP-binding domain of malonyl-CoA ACP transacylase"/>
    <property type="match status" value="1"/>
</dbReference>
<dbReference type="SMART" id="SM00825">
    <property type="entry name" value="PKS_KS"/>
    <property type="match status" value="1"/>
</dbReference>
<dbReference type="InterPro" id="IPR006162">
    <property type="entry name" value="Ppantetheine_attach_site"/>
</dbReference>
<feature type="region of interest" description="C-terminal hotdog fold" evidence="10">
    <location>
        <begin position="1101"/>
        <end position="1255"/>
    </location>
</feature>
<reference evidence="15 16" key="1">
    <citation type="submission" date="2021-07" db="EMBL/GenBank/DDBJ databases">
        <title>Genome data of Colletotrichum spaethianum.</title>
        <authorList>
            <person name="Utami Y.D."/>
            <person name="Hiruma K."/>
        </authorList>
    </citation>
    <scope>NUCLEOTIDE SEQUENCE [LARGE SCALE GENOMIC DNA]</scope>
    <source>
        <strain evidence="15 16">MAFF 242679</strain>
    </source>
</reference>
<dbReference type="PROSITE" id="PS00606">
    <property type="entry name" value="KS3_1"/>
    <property type="match status" value="1"/>
</dbReference>
<dbReference type="SUPFAM" id="SSF53335">
    <property type="entry name" value="S-adenosyl-L-methionine-dependent methyltransferases"/>
    <property type="match status" value="1"/>
</dbReference>
<dbReference type="InterPro" id="IPR016036">
    <property type="entry name" value="Malonyl_transacylase_ACP-bd"/>
</dbReference>
<dbReference type="InterPro" id="IPR001242">
    <property type="entry name" value="Condensation_dom"/>
</dbReference>
<dbReference type="SUPFAM" id="SSF53901">
    <property type="entry name" value="Thiolase-like"/>
    <property type="match status" value="1"/>
</dbReference>
<dbReference type="Gene3D" id="3.30.300.30">
    <property type="match status" value="1"/>
</dbReference>
<dbReference type="InterPro" id="IPR029063">
    <property type="entry name" value="SAM-dependent_MTases_sf"/>
</dbReference>
<dbReference type="CDD" id="cd05930">
    <property type="entry name" value="A_NRPS"/>
    <property type="match status" value="1"/>
</dbReference>
<feature type="compositionally biased region" description="Low complexity" evidence="11">
    <location>
        <begin position="2582"/>
        <end position="2593"/>
    </location>
</feature>
<dbReference type="PROSITE" id="PS52019">
    <property type="entry name" value="PKS_MFAS_DH"/>
    <property type="match status" value="1"/>
</dbReference>
<dbReference type="PROSITE" id="PS00012">
    <property type="entry name" value="PHOSPHOPANTETHEINE"/>
    <property type="match status" value="2"/>
</dbReference>
<dbReference type="GO" id="GO:0009403">
    <property type="term" value="P:toxin biosynthetic process"/>
    <property type="evidence" value="ECO:0007669"/>
    <property type="project" value="UniProtKB-ARBA"/>
</dbReference>
<evidence type="ECO:0000259" key="12">
    <source>
        <dbReference type="PROSITE" id="PS50075"/>
    </source>
</evidence>
<dbReference type="FunFam" id="3.40.47.10:FF:000019">
    <property type="entry name" value="Polyketide synthase type I"/>
    <property type="match status" value="1"/>
</dbReference>
<dbReference type="GO" id="GO:0006633">
    <property type="term" value="P:fatty acid biosynthetic process"/>
    <property type="evidence" value="ECO:0007669"/>
    <property type="project" value="InterPro"/>
</dbReference>
<dbReference type="GO" id="GO:0016874">
    <property type="term" value="F:ligase activity"/>
    <property type="evidence" value="ECO:0007669"/>
    <property type="project" value="UniProtKB-KW"/>
</dbReference>
<feature type="active site" description="Proton acceptor; for dehydratase activity" evidence="10">
    <location>
        <position position="983"/>
    </location>
</feature>
<keyword evidence="1" id="KW-0596">Phosphopantetheine</keyword>
<dbReference type="Pfam" id="PF16197">
    <property type="entry name" value="KAsynt_C_assoc"/>
    <property type="match status" value="1"/>
</dbReference>
<comment type="similarity">
    <text evidence="9">In the C-terminal section; belongs to the NRP synthetase family.</text>
</comment>
<evidence type="ECO:0000259" key="13">
    <source>
        <dbReference type="PROSITE" id="PS52004"/>
    </source>
</evidence>
<dbReference type="InterPro" id="IPR023213">
    <property type="entry name" value="CAT-like_dom_sf"/>
</dbReference>
<dbReference type="PROSITE" id="PS00455">
    <property type="entry name" value="AMP_BINDING"/>
    <property type="match status" value="1"/>
</dbReference>
<evidence type="ECO:0000256" key="7">
    <source>
        <dbReference type="ARBA" id="ARBA00023002"/>
    </source>
</evidence>
<dbReference type="GO" id="GO:0004315">
    <property type="term" value="F:3-oxoacyl-[acyl-carrier-protein] synthase activity"/>
    <property type="evidence" value="ECO:0007669"/>
    <property type="project" value="InterPro"/>
</dbReference>
<dbReference type="Pfam" id="PF08659">
    <property type="entry name" value="KR"/>
    <property type="match status" value="1"/>
</dbReference>
<keyword evidence="16" id="KW-1185">Reference proteome</keyword>
<dbReference type="Gene3D" id="3.30.559.30">
    <property type="entry name" value="Nonribosomal peptide synthetase, condensation domain"/>
    <property type="match status" value="1"/>
</dbReference>
<dbReference type="Gene3D" id="3.40.47.10">
    <property type="match status" value="1"/>
</dbReference>
<dbReference type="Proteomes" id="UP001055172">
    <property type="component" value="Unassembled WGS sequence"/>
</dbReference>
<dbReference type="SMART" id="SM00826">
    <property type="entry name" value="PKS_DH"/>
    <property type="match status" value="1"/>
</dbReference>
<dbReference type="Gene3D" id="3.40.50.720">
    <property type="entry name" value="NAD(P)-binding Rossmann-like Domain"/>
    <property type="match status" value="3"/>
</dbReference>
<dbReference type="GO" id="GO:0031177">
    <property type="term" value="F:phosphopantetheine binding"/>
    <property type="evidence" value="ECO:0007669"/>
    <property type="project" value="InterPro"/>
</dbReference>
<keyword evidence="8" id="KW-0511">Multifunctional enzyme</keyword>
<keyword evidence="4" id="KW-0489">Methyltransferase</keyword>
<protein>
    <submittedName>
        <fullName evidence="15">Fusaridione A synthetase fsdS</fullName>
    </submittedName>
</protein>
<evidence type="ECO:0000256" key="9">
    <source>
        <dbReference type="ARBA" id="ARBA00029443"/>
    </source>
</evidence>
<dbReference type="SUPFAM" id="SSF47336">
    <property type="entry name" value="ACP-like"/>
    <property type="match status" value="2"/>
</dbReference>
<dbReference type="Gene3D" id="1.10.1200.10">
    <property type="entry name" value="ACP-like"/>
    <property type="match status" value="1"/>
</dbReference>
<dbReference type="Pfam" id="PF21089">
    <property type="entry name" value="PKS_DH_N"/>
    <property type="match status" value="1"/>
</dbReference>
<dbReference type="SUPFAM" id="SSF56801">
    <property type="entry name" value="Acetyl-CoA synthetase-like"/>
    <property type="match status" value="1"/>
</dbReference>
<evidence type="ECO:0000256" key="4">
    <source>
        <dbReference type="ARBA" id="ARBA00022603"/>
    </source>
</evidence>
<dbReference type="Pfam" id="PF08242">
    <property type="entry name" value="Methyltransf_12"/>
    <property type="match status" value="1"/>
</dbReference>
<dbReference type="InterPro" id="IPR042099">
    <property type="entry name" value="ANL_N_sf"/>
</dbReference>
<dbReference type="Gene3D" id="3.10.129.110">
    <property type="entry name" value="Polyketide synthase dehydratase"/>
    <property type="match status" value="1"/>
</dbReference>
<dbReference type="GO" id="GO:0016491">
    <property type="term" value="F:oxidoreductase activity"/>
    <property type="evidence" value="ECO:0007669"/>
    <property type="project" value="UniProtKB-KW"/>
</dbReference>
<proteinExistence type="inferred from homology"/>
<dbReference type="GO" id="GO:0032259">
    <property type="term" value="P:methylation"/>
    <property type="evidence" value="ECO:0007669"/>
    <property type="project" value="UniProtKB-KW"/>
</dbReference>
<dbReference type="InterPro" id="IPR049551">
    <property type="entry name" value="PKS_DH_C"/>
</dbReference>
<feature type="region of interest" description="Disordered" evidence="11">
    <location>
        <begin position="2541"/>
        <end position="2617"/>
    </location>
</feature>
<evidence type="ECO:0000256" key="11">
    <source>
        <dbReference type="SAM" id="MobiDB-lite"/>
    </source>
</evidence>
<feature type="domain" description="PKS/mFAS DH" evidence="14">
    <location>
        <begin position="951"/>
        <end position="1255"/>
    </location>
</feature>
<dbReference type="InterPro" id="IPR014031">
    <property type="entry name" value="Ketoacyl_synth_C"/>
</dbReference>
<dbReference type="GO" id="GO:0008168">
    <property type="term" value="F:methyltransferase activity"/>
    <property type="evidence" value="ECO:0007669"/>
    <property type="project" value="UniProtKB-KW"/>
</dbReference>
<dbReference type="InterPro" id="IPR057326">
    <property type="entry name" value="KR_dom"/>
</dbReference>
<dbReference type="Pfam" id="PF00668">
    <property type="entry name" value="Condensation"/>
    <property type="match status" value="1"/>
</dbReference>
<dbReference type="InterPro" id="IPR036736">
    <property type="entry name" value="ACP-like_sf"/>
</dbReference>
<dbReference type="InterPro" id="IPR032821">
    <property type="entry name" value="PKS_assoc"/>
</dbReference>
<dbReference type="InterPro" id="IPR049552">
    <property type="entry name" value="PKS_DH_N"/>
</dbReference>
<dbReference type="InterPro" id="IPR020807">
    <property type="entry name" value="PKS_DH"/>
</dbReference>
<dbReference type="CDD" id="cd19532">
    <property type="entry name" value="C_PKS-NRPS"/>
    <property type="match status" value="1"/>
</dbReference>
<dbReference type="InterPro" id="IPR020841">
    <property type="entry name" value="PKS_Beta-ketoAc_synthase_dom"/>
</dbReference>
<dbReference type="SMART" id="SM00823">
    <property type="entry name" value="PKS_PP"/>
    <property type="match status" value="2"/>
</dbReference>
<keyword evidence="7" id="KW-0560">Oxidoreductase</keyword>
<dbReference type="SMART" id="SM00822">
    <property type="entry name" value="PKS_KR"/>
    <property type="match status" value="1"/>
</dbReference>
<evidence type="ECO:0000256" key="1">
    <source>
        <dbReference type="ARBA" id="ARBA00022450"/>
    </source>
</evidence>
<dbReference type="PROSITE" id="PS50075">
    <property type="entry name" value="CARRIER"/>
    <property type="match status" value="2"/>
</dbReference>
<accession>A0AA37LYX4</accession>
<dbReference type="Pfam" id="PF07993">
    <property type="entry name" value="NAD_binding_4"/>
    <property type="match status" value="1"/>
</dbReference>
<dbReference type="InterPro" id="IPR001227">
    <property type="entry name" value="Ac_transferase_dom_sf"/>
</dbReference>
<dbReference type="Pfam" id="PF00501">
    <property type="entry name" value="AMP-binding"/>
    <property type="match status" value="1"/>
</dbReference>
<dbReference type="GO" id="GO:0004312">
    <property type="term" value="F:fatty acid synthase activity"/>
    <property type="evidence" value="ECO:0007669"/>
    <property type="project" value="TreeGrafter"/>
</dbReference>
<dbReference type="InterPro" id="IPR036291">
    <property type="entry name" value="NAD(P)-bd_dom_sf"/>
</dbReference>
<evidence type="ECO:0000256" key="2">
    <source>
        <dbReference type="ARBA" id="ARBA00022553"/>
    </source>
</evidence>
<evidence type="ECO:0000256" key="10">
    <source>
        <dbReference type="PROSITE-ProRule" id="PRU01363"/>
    </source>
</evidence>
<dbReference type="SUPFAM" id="SSF51735">
    <property type="entry name" value="NAD(P)-binding Rossmann-fold domains"/>
    <property type="match status" value="2"/>
</dbReference>
<evidence type="ECO:0000259" key="14">
    <source>
        <dbReference type="PROSITE" id="PS52019"/>
    </source>
</evidence>
<dbReference type="Gene3D" id="3.40.50.150">
    <property type="entry name" value="Vaccinia Virus protein VP39"/>
    <property type="match status" value="1"/>
</dbReference>
<dbReference type="Pfam" id="PF00109">
    <property type="entry name" value="ketoacyl-synt"/>
    <property type="match status" value="1"/>
</dbReference>
<feature type="compositionally biased region" description="Basic and acidic residues" evidence="11">
    <location>
        <begin position="2594"/>
        <end position="2605"/>
    </location>
</feature>
<dbReference type="CDD" id="cd00833">
    <property type="entry name" value="PKS"/>
    <property type="match status" value="1"/>
</dbReference>
<dbReference type="InterPro" id="IPR014030">
    <property type="entry name" value="Ketoacyl_synth_N"/>
</dbReference>
<dbReference type="InterPro" id="IPR045851">
    <property type="entry name" value="AMP-bd_C_sf"/>
</dbReference>
<dbReference type="InterPro" id="IPR013217">
    <property type="entry name" value="Methyltransf_12"/>
</dbReference>
<comment type="caution">
    <text evidence="15">The sequence shown here is derived from an EMBL/GenBank/DDBJ whole genome shotgun (WGS) entry which is preliminary data.</text>
</comment>
<dbReference type="SUPFAM" id="SSF52151">
    <property type="entry name" value="FabD/lysophospholipase-like"/>
    <property type="match status" value="1"/>
</dbReference>
<dbReference type="InterPro" id="IPR013968">
    <property type="entry name" value="PKS_KR"/>
</dbReference>
<dbReference type="InterPro" id="IPR000873">
    <property type="entry name" value="AMP-dep_synth/lig_dom"/>
</dbReference>
<dbReference type="InterPro" id="IPR050091">
    <property type="entry name" value="PKS_NRPS_Biosynth_Enz"/>
</dbReference>
<dbReference type="Pfam" id="PF14765">
    <property type="entry name" value="PS-DH"/>
    <property type="match status" value="1"/>
</dbReference>
<evidence type="ECO:0000313" key="15">
    <source>
        <dbReference type="EMBL" id="GJC90835.1"/>
    </source>
</evidence>
<feature type="domain" description="Ketosynthase family 3 (KS3)" evidence="13">
    <location>
        <begin position="11"/>
        <end position="447"/>
    </location>
</feature>
<feature type="active site" description="Proton donor; for dehydratase activity" evidence="10">
    <location>
        <position position="1161"/>
    </location>
</feature>
<keyword evidence="3" id="KW-0436">Ligase</keyword>
<keyword evidence="5" id="KW-0808">Transferase</keyword>
<feature type="domain" description="Carrier" evidence="12">
    <location>
        <begin position="2457"/>
        <end position="2534"/>
    </location>
</feature>
<dbReference type="Gene3D" id="3.40.50.12780">
    <property type="entry name" value="N-terminal domain of ligase-like"/>
    <property type="match status" value="1"/>
</dbReference>
<dbReference type="CDD" id="cd02440">
    <property type="entry name" value="AdoMet_MTases"/>
    <property type="match status" value="1"/>
</dbReference>
<dbReference type="SUPFAM" id="SSF52777">
    <property type="entry name" value="CoA-dependent acyltransferases"/>
    <property type="match status" value="2"/>
</dbReference>
<dbReference type="Gene3D" id="3.30.559.10">
    <property type="entry name" value="Chloramphenicol acetyltransferase-like domain"/>
    <property type="match status" value="1"/>
</dbReference>
<dbReference type="InterPro" id="IPR049900">
    <property type="entry name" value="PKS_mFAS_DH"/>
</dbReference>
<dbReference type="Gene3D" id="3.40.366.10">
    <property type="entry name" value="Malonyl-Coenzyme A Acyl Carrier Protein, domain 2"/>
    <property type="match status" value="1"/>
</dbReference>
<dbReference type="EMBL" id="BPPX01000060">
    <property type="protein sequence ID" value="GJC90835.1"/>
    <property type="molecule type" value="Genomic_DNA"/>
</dbReference>
<evidence type="ECO:0000256" key="5">
    <source>
        <dbReference type="ARBA" id="ARBA00022679"/>
    </source>
</evidence>
<dbReference type="Pfam" id="PF00698">
    <property type="entry name" value="Acyl_transf_1"/>
    <property type="match status" value="1"/>
</dbReference>
<dbReference type="Pfam" id="PF00550">
    <property type="entry name" value="PP-binding"/>
    <property type="match status" value="1"/>
</dbReference>
<evidence type="ECO:0000256" key="8">
    <source>
        <dbReference type="ARBA" id="ARBA00023268"/>
    </source>
</evidence>
<evidence type="ECO:0000256" key="6">
    <source>
        <dbReference type="ARBA" id="ARBA00022737"/>
    </source>
</evidence>
<dbReference type="Pfam" id="PF02801">
    <property type="entry name" value="Ketoacyl-synt_C"/>
    <property type="match status" value="1"/>
</dbReference>
<dbReference type="InterPro" id="IPR014043">
    <property type="entry name" value="Acyl_transferase_dom"/>
</dbReference>
<keyword evidence="2" id="KW-0597">Phosphoprotein</keyword>
<dbReference type="SMART" id="SM00827">
    <property type="entry name" value="PKS_AT"/>
    <property type="match status" value="1"/>
</dbReference>
<dbReference type="PROSITE" id="PS52004">
    <property type="entry name" value="KS3_2"/>
    <property type="match status" value="1"/>
</dbReference>
<sequence length="4030" mass="443388">METTQNNAGGREPIAVVGSGFRFPGSANNPSKLWEALLKPRDLRSKIPENRFRTDAFYHPDSSHHGTTDVQESYFLKEDHRHFDAAFFNIKPVEAHAIDPQQRLLMEVVYESLEASGISIESLAGSQTGVYVGLMCADYAELVNSDVNTLPTYTPTGNARSIMSNRISYFFDWHGPSMTLDTACSSSLVAVHEAVQLLRSGDSDVAVAAGSNLMLAPLQYIAASKLKMLSASSRSRMWDVDASGYARGEGVAAVVLKRLSSAIADGDHIECIIRETGINQDGRTKGITMPSSTAQMELITKTYAKAGLDPRNPEQRCQYFEAHGTGTAAGDPKEAEAISKAFFHPGKDVSGERDPLYVGSIKTVIGHTEGTAGLAGLLKASLAVQHGIIPPNLLFNQLHPNIEPFYTNLEVPTEPKAWPKLPKDALRRCSVNSFGFGGTNAHVIIENHVHVSPPVQNSQTVSTCQLTPFTFSATSEKSLRGVLADYSQYLQLNPEVSIQDLSYTLYARKSEHAVRTHISAVSATDLCVKIDDALRTLSSGGVNAQNLGVRSKPLSTTVRALGIFTGQGAQWSTMGRDLVLQSPYCKNLVLQLDGMLQKLPEMERPGWSLLDELTCDAPQSRLDSAVIAQPLSTVVQIMLHDLLTSSGIKFQAVVGHSSGEIAAAYAAGYLTREDAVKIAYYRGYFTNLTPSDRPGAMMAVGTSEDDANELCSLSMFKGRLAVAAINSFSSVTLSGDRDTIEKAKEVLEDEKKFARILKVDKAYHSSHMYPCAEGYLEALRRSEIRPLSGREDCVWYSSTHENRRVHGREDLAGQYWADNMVQPVLFSHALQAAITAAEGPFDFVVEVGPHPTLKGPALQTLRETHKDTPPYTGLLHRGKNDVHALSDALGYLWSRFAPSIVDFGAFDRMASQCGKRNMIYNLPTYHWDHDTIFWHKSRATKAFLSQKSIPHALLGTKTTDIMEEQIRWRNHLLLSELPWIRGHQLQGQIIYPATAYLSTAVEAATFMVPEGVNVSLIEVQDFKLGKPLVFGEGGAGIETVFTLSDIFKGDDKTYSASFIFHASSNVEAEHLSTHATGKVIVTTGETSSHWLQSQDKDLPNLVTIPENRFYNSLETIGYGYSGYFKTMSSIKRKLNFSSSEIRVPPQDETPGKMLLHPALLDTALQGIFLAYCWPGDGSLNQLQVPTEIQSCRVNVGLCRELLVPDINVLSCSQLTGNPQTTKNLNGDVEICADNGICLVQMEGLKVVSFAEQTADADRAVFTEYVWEVLEPNCVRAMGGSRATAEDYDLAYAIERVSVYYMKQLVTLFPEELRSTMDLEWHFICLFNFIIHVLSTTEDGQRKTAKREWLQDSAADIERIKARFAHKVDMQLAQAVGDNLPAVIRGETSMLEHLTKDNLLDRFYEVGLGLKEFSGHLGKTVEQAVHRHPRMKMLEIGVKKPQKSYKVLGAGTGGATKVIMGGIGRAFSSYTYTDISPHFFETASKVFSHVADKIIFRTLDVEKNIVQQGYEEHSYDLVVASLVLHATTNLKRTLTNTRRLLKPGGYLIIQEVCNNELSRTGFMMCALPGWWLGQEDGRKLSPCVSTSEWHDLLVQTGFSGVDSATHELDSVPFQLAVIVSQAVDDRVSLLREPLALVEYDAPVDDPWDLVLIGGQTVRTAQLVEQIIGLIRSPNITHTNFKTIGEIDGAKISRTTAILCLEDLDEPVFKAISGKTLEGMKRLFETQRTVLWVTQGSGSADPYMNMSVGLGRTLILENPDLVLQFLDLETGTSLDPRQLLVTLLRLRQSTRWEKEDKFDDVLWTNEHELAYDDGELCLSRVHLAEPLNNRFNASKRTVLEKKNPQNVPVNLNLGPFSSSSKHSLVLDDTLVAKMQYSSEATKYDSEMLIKVTHSLLMPNHATSLASYLILGTTTEAAEKTVFAISESNGSYALVPTENVLEIDLDPAKESLLLSQLNNHLQVDIVLSICENGSVLVIHEPHPDFASIILERGAVANIQVCITSTSSADSTWTKIDAYSRKSVVKSSLPRNISTFIDCSAGGHGQRAGSLIASCLPQTCLKTTVASLPSLRRTRGLSVVDLNQRLKVLLQESLKDVSSSRRPTNTLPLIRVDQLVDGPSVAPPPTPAIVDWSTATEVPVRISTVDSQIAFKSDRTYVFFGLTSDLAQSICDWMVTHGARNIVLTSRNPNIDGKWKKLLTEAGVRVEIFSNDITDIKALVSLVNHIRQSFPPIAGIAHGAMVLDDVSFFEMSFEKMTKVLQPKVQGAIYLDQLFQSPTLDFCIFFSSCTAIAGNRGQSAYTAANMFMSSLASQRRKKGLAGSILHIGAVMGVGYINRGFKEYIFTALSRAGYMMVSEREFHLCFGEAVLASHPQSGRNPDVVTALETSKLGDTLPPWAKFPRFQYCLAANSGTIRQTQKKKTASVSTKIRLAEATTAEQVLEIVQGEFVQLNRSAVNTKSDLETDSFYQRLRVVLQIPNDTDRSEVLASGTDDLGIDSLVAVEIRSWFIKEIDTEIAVFKVLSGITIAQLVEFAVERMPAVLTPNSDGNVDARPEPEPSAISLPPPPGSASSTPSRLPKMTAEDASQQSSEQSSKTSQVDDKQSDEKESSAVSLKEASETTYEKVLPVSPGQSRFWFLKHLMEDQTTANNTILVSIRGPVRLDSLEAAVRKVAARHESLRTSFFMDQNQKPVQAVSETSRLYLQTKLLDSKSKVEEMFNSLKNHVYDIEHGECMRLVYLGITATENYLLIGSHHIVMDGVSLEVFLNDIQKTYNGQNLSDHVYQYSDYSEKLRQELEQGAMQDEIEYWKSEFADVPSPLPLIPFAAAKQRKSLAAYEHTSVGRTVDSQVGKQISETCRRLKANVFHFYLGVFEVLLFKLFGTSDICIGMADANRWDDQVSQSIGMYLNLLPLRFHLDDKQSFEAVLKETRRKAYGAMSNSRLPFDALLDNLNCQRSTAFSPLFQAFINYRQGVRENRMLGTASGATQKISLPRAGYDMSLDIIENPGGETRINFMLQKVLYSEKETSRVLELYYNLLSDLSGSSAQTLQKVSLFSELDISNAVQLGRGPILPSRWPETLPERIDDMIVGRPRDISLRETTGKSWTWEQLGEDVNRVLSALLKADIKPGSVVAVYQQASPNLVFSMLAVLRVGAIYVPLDCNLPEDRVHRILAESKPSALLLDGTTLVQAGTLGLPPSVTVLDISALPSDKTLICPVTIHARDAAAILFTSGSTGVPKGVVLSHGGLRNHVEALVATHGFGCETVLQQSSVGFDMSLNQIFMALANGGTLVIVPESLRKDSSAVARIIFEQNVTYTSATPSEYLAWARYGSDSLLRSISWKFATAGGEQFTPQLLRVFQNLKQQFRQPFYAVNAYGPTECSMSSNELELVTTGRALPNCAIYIVDKNAAPLPIGFPGEICIGGAGVALKYLNNVEETEKLFLKDPRASVSAAKNGWNRMYRTGDKGILGPDGTLQVLGRIEGDTQIKLRGLRVEMQDIERTILDASGGKLIEVIVTPRGAPTILVAHAVISANASIDNEQEYLRVLSASLPLPQYMRPAVIIPITSMPLNTSGKVDRRALQKLELSSKPKQSTESTRRLTETESKLANIWNDVLPQQLQDVYVVDETSDFFHVGGNSMLLIELRELIKSRFQVDLPLLRLFENSTLRAMAAVVQDLSSVKETEIDWDAEAQVPSDCSQLSTQQASMQTPGSHKTIVISGATGFLGIYLMRLLVAASNVNKVHCIAVRNSDKLAEFADFEKVVIHHGDLSQPRCGLSEADAASIFNSADAILHNGAEVSFLKSYSSLRAPNVLSTKDLVKLALPRRTPFHYISTATVGKLNGSDTLAPESLAKFPPGPSFRDGYAASKWTSEVLLENATRQFGLPTIIHRPSSITGDQTGENDVVSNILKYSSLIKAFPDSSKWSGHVDLISVEKAAAAIVDSVLQERLDKTGDTGVEYLHHAGEKVIHSQSIKSVLSPDGGSQWESLAMHDWVDKAVQYGMNPLIGNFLSSTDKGQGLRVGQKLLLNMEGAKNGL</sequence>
<dbReference type="InterPro" id="IPR020806">
    <property type="entry name" value="PKS_PP-bd"/>
</dbReference>
<name>A0AA37LYX4_9PEZI</name>
<gene>
    <name evidence="15" type="ORF">ColLi_13673</name>
</gene>
<dbReference type="InterPro" id="IPR013120">
    <property type="entry name" value="FAR_NAD-bd"/>
</dbReference>
<feature type="domain" description="Carrier" evidence="12">
    <location>
        <begin position="3592"/>
        <end position="3672"/>
    </location>
</feature>
<dbReference type="InterPro" id="IPR042104">
    <property type="entry name" value="PKS_dehydratase_sf"/>
</dbReference>
<evidence type="ECO:0000313" key="16">
    <source>
        <dbReference type="Proteomes" id="UP001055172"/>
    </source>
</evidence>
<dbReference type="PANTHER" id="PTHR43775:SF20">
    <property type="entry name" value="HYBRID PKS-NRPS SYNTHETASE APDA"/>
    <property type="match status" value="1"/>
</dbReference>
<dbReference type="InterPro" id="IPR016035">
    <property type="entry name" value="Acyl_Trfase/lysoPLipase"/>
</dbReference>
<feature type="region of interest" description="N-terminal hotdog fold" evidence="10">
    <location>
        <begin position="951"/>
        <end position="1086"/>
    </location>
</feature>